<dbReference type="PANTHER" id="PTHR32063:SF34">
    <property type="entry name" value="MULTIDRUG RESISTANCE PROTEIN MDTC"/>
    <property type="match status" value="1"/>
</dbReference>
<feature type="transmembrane region" description="Helical" evidence="7">
    <location>
        <begin position="854"/>
        <end position="872"/>
    </location>
</feature>
<feature type="transmembrane region" description="Helical" evidence="7">
    <location>
        <begin position="528"/>
        <end position="548"/>
    </location>
</feature>
<dbReference type="PANTHER" id="PTHR32063">
    <property type="match status" value="1"/>
</dbReference>
<feature type="transmembrane region" description="Helical" evidence="7">
    <location>
        <begin position="983"/>
        <end position="1009"/>
    </location>
</feature>
<feature type="transmembrane region" description="Helical" evidence="7">
    <location>
        <begin position="360"/>
        <end position="381"/>
    </location>
</feature>
<sequence length="1029" mass="110722">MNPARAFIQRPIATVLMAVAVVLSGLLAWRLLPVAPLPQVDFPIITVSASLPGASPESMAATVATPLERALGSIDGITSIISSSNQGATQIMLQFELGRDLNDAARDVQAAINAARSQLPSGMPGNPQYRKVNPSQAPVMGLALSSPNLAPSELYDAAASILAQKLSQISGVGEVSVSGASLPAVRVQLDPGALLQYGIALDDVRNAINEANALQPLGLVENDDHRWEVRTSDPLRKASAYRKLVIRHQDGAVVRLEDVAEVSDSVENRYSSGFHNDHPAVIMMISRQPGANIVETIDAIRETLPGLRALMPADSELAVVMDRSPGIRATLREAQITLLIAVALVVMVVWLFLGSARTALIPTVAIPVSLIGSFVVMYFYGFSVNNLSLMALIIAAGLVVDDAIVVLENIERHIENGLPPLQAAIKGAGEVGFTLLAMNLALVVVFVSILFMGGIVERLFREFSITLAAAMLISLLVSLTLTPSLCALWLREKATGAPSALARRSEAAFHSLQHAYAASLDWALRHRLMTLLTLLAVVAVNVWLYVAIPKTTLPPQDTGQIRGFVRGDDGFSFQLMQPKIEVFRQLIMDDPAVQDVTGTSGGDGGITNAQLTINLKPLAERGVSAQEVVNRLRAKAPHVPGGMMFLMVDQDIRLSGGFSSSDYELVLRSDSLELLDIWSRKASEAMQKLPELVDVDSAGDEEAQQVVLDIDREAARLHGVDMATVASVLNNSFSQRQVATLYDELNQYRVVMELLPRYTEQPSVLEQLEVLTDDGARVPLSTFATWEYGLTNDRIRHDSQFAATGVGYALAPGVTPIQAEEAIQKALNDIMLPPSVYAGPGSDRPNFEGNLSQPLLILSVLLAVYMVLGMLYESTLHPLTILSTLPSAGIGALLALRISDTPFSLIALLGLFLLIGIVMKNAILMIDFALEAQRRDGLAPLAAIRQAALLRLRPILMTNLAGLLGAVPLVLGLGEGSELRRPLGITIIGGLAFSQLLTLYTTPVIYLYLETLRQRTLRRRSGDNPLESV</sequence>
<dbReference type="Pfam" id="PF00873">
    <property type="entry name" value="ACR_tran"/>
    <property type="match status" value="1"/>
</dbReference>
<evidence type="ECO:0000313" key="9">
    <source>
        <dbReference type="Proteomes" id="UP001064106"/>
    </source>
</evidence>
<proteinExistence type="predicted"/>
<dbReference type="Gene3D" id="1.20.1640.10">
    <property type="entry name" value="Multidrug efflux transporter AcrB transmembrane domain"/>
    <property type="match status" value="2"/>
</dbReference>
<evidence type="ECO:0000256" key="7">
    <source>
        <dbReference type="SAM" id="Phobius"/>
    </source>
</evidence>
<keyword evidence="9" id="KW-1185">Reference proteome</keyword>
<dbReference type="InterPro" id="IPR027463">
    <property type="entry name" value="AcrB_DN_DC_subdom"/>
</dbReference>
<dbReference type="RefSeq" id="WP_262459080.1">
    <property type="nucleotide sequence ID" value="NZ_ARXS01000001.1"/>
</dbReference>
<dbReference type="PRINTS" id="PR00702">
    <property type="entry name" value="ACRIFLAVINRP"/>
</dbReference>
<keyword evidence="4 7" id="KW-0812">Transmembrane</keyword>
<keyword evidence="5 7" id="KW-1133">Transmembrane helix</keyword>
<dbReference type="Proteomes" id="UP001064106">
    <property type="component" value="Unassembled WGS sequence"/>
</dbReference>
<feature type="transmembrane region" description="Helical" evidence="7">
    <location>
        <begin position="879"/>
        <end position="899"/>
    </location>
</feature>
<gene>
    <name evidence="8" type="ORF">MA04_00107</name>
</gene>
<feature type="transmembrane region" description="Helical" evidence="7">
    <location>
        <begin position="387"/>
        <end position="410"/>
    </location>
</feature>
<evidence type="ECO:0000256" key="5">
    <source>
        <dbReference type="ARBA" id="ARBA00022989"/>
    </source>
</evidence>
<accession>A0ABT2QTE7</accession>
<dbReference type="EMBL" id="ARXS01000001">
    <property type="protein sequence ID" value="MCU5780807.1"/>
    <property type="molecule type" value="Genomic_DNA"/>
</dbReference>
<evidence type="ECO:0000256" key="4">
    <source>
        <dbReference type="ARBA" id="ARBA00022692"/>
    </source>
</evidence>
<dbReference type="SUPFAM" id="SSF82714">
    <property type="entry name" value="Multidrug efflux transporter AcrB TolC docking domain, DN and DC subdomains"/>
    <property type="match status" value="2"/>
</dbReference>
<keyword evidence="3" id="KW-0997">Cell inner membrane</keyword>
<name>A0ABT2QTE7_9GAMM</name>
<feature type="transmembrane region" description="Helical" evidence="7">
    <location>
        <begin position="905"/>
        <end position="930"/>
    </location>
</feature>
<dbReference type="Gene3D" id="3.30.70.1320">
    <property type="entry name" value="Multidrug efflux transporter AcrB pore domain like"/>
    <property type="match status" value="1"/>
</dbReference>
<organism evidence="8 9">
    <name type="scientific">Alloalcanivorax balearicus MACL04</name>
    <dbReference type="NCBI Taxonomy" id="1177182"/>
    <lineage>
        <taxon>Bacteria</taxon>
        <taxon>Pseudomonadati</taxon>
        <taxon>Pseudomonadota</taxon>
        <taxon>Gammaproteobacteria</taxon>
        <taxon>Oceanospirillales</taxon>
        <taxon>Alcanivoracaceae</taxon>
        <taxon>Alloalcanivorax</taxon>
    </lineage>
</organism>
<protein>
    <submittedName>
        <fullName evidence="8">RND efflux transporter, permease</fullName>
    </submittedName>
</protein>
<comment type="caution">
    <text evidence="8">The sequence shown here is derived from an EMBL/GenBank/DDBJ whole genome shotgun (WGS) entry which is preliminary data.</text>
</comment>
<dbReference type="SUPFAM" id="SSF82866">
    <property type="entry name" value="Multidrug efflux transporter AcrB transmembrane domain"/>
    <property type="match status" value="2"/>
</dbReference>
<feature type="transmembrane region" description="Helical" evidence="7">
    <location>
        <begin position="12"/>
        <end position="32"/>
    </location>
</feature>
<feature type="transmembrane region" description="Helical" evidence="7">
    <location>
        <begin position="467"/>
        <end position="490"/>
    </location>
</feature>
<dbReference type="Gene3D" id="3.30.70.1430">
    <property type="entry name" value="Multidrug efflux transporter AcrB pore domain"/>
    <property type="match status" value="2"/>
</dbReference>
<feature type="transmembrane region" description="Helical" evidence="7">
    <location>
        <begin position="431"/>
        <end position="455"/>
    </location>
</feature>
<evidence type="ECO:0000256" key="3">
    <source>
        <dbReference type="ARBA" id="ARBA00022519"/>
    </source>
</evidence>
<evidence type="ECO:0000313" key="8">
    <source>
        <dbReference type="EMBL" id="MCU5780807.1"/>
    </source>
</evidence>
<reference evidence="8" key="1">
    <citation type="submission" date="2012-09" db="EMBL/GenBank/DDBJ databases">
        <title>Genome Sequence of alkane-degrading Bacterium Alcanivorax balearicus MACL04.</title>
        <authorList>
            <person name="Lai Q."/>
            <person name="Shao Z."/>
        </authorList>
    </citation>
    <scope>NUCLEOTIDE SEQUENCE</scope>
    <source>
        <strain evidence="8">MACL04</strain>
    </source>
</reference>
<keyword evidence="1" id="KW-0813">Transport</keyword>
<feature type="transmembrane region" description="Helical" evidence="7">
    <location>
        <begin position="334"/>
        <end position="353"/>
    </location>
</feature>
<dbReference type="Gene3D" id="3.30.70.1440">
    <property type="entry name" value="Multidrug efflux transporter AcrB pore domain"/>
    <property type="match status" value="1"/>
</dbReference>
<dbReference type="InterPro" id="IPR001036">
    <property type="entry name" value="Acrflvin-R"/>
</dbReference>
<evidence type="ECO:0000256" key="2">
    <source>
        <dbReference type="ARBA" id="ARBA00022475"/>
    </source>
</evidence>
<evidence type="ECO:0000256" key="6">
    <source>
        <dbReference type="ARBA" id="ARBA00023136"/>
    </source>
</evidence>
<evidence type="ECO:0000256" key="1">
    <source>
        <dbReference type="ARBA" id="ARBA00022448"/>
    </source>
</evidence>
<dbReference type="SUPFAM" id="SSF82693">
    <property type="entry name" value="Multidrug efflux transporter AcrB pore domain, PN1, PN2, PC1 and PC2 subdomains"/>
    <property type="match status" value="3"/>
</dbReference>
<keyword evidence="6 7" id="KW-0472">Membrane</keyword>
<keyword evidence="2" id="KW-1003">Cell membrane</keyword>
<feature type="transmembrane region" description="Helical" evidence="7">
    <location>
        <begin position="950"/>
        <end position="971"/>
    </location>
</feature>
<dbReference type="Gene3D" id="3.30.2090.10">
    <property type="entry name" value="Multidrug efflux transporter AcrB TolC docking domain, DN and DC subdomains"/>
    <property type="match status" value="2"/>
</dbReference>